<organism evidence="1 2">
    <name type="scientific">Pochonia chlamydosporia 170</name>
    <dbReference type="NCBI Taxonomy" id="1380566"/>
    <lineage>
        <taxon>Eukaryota</taxon>
        <taxon>Fungi</taxon>
        <taxon>Dikarya</taxon>
        <taxon>Ascomycota</taxon>
        <taxon>Pezizomycotina</taxon>
        <taxon>Sordariomycetes</taxon>
        <taxon>Hypocreomycetidae</taxon>
        <taxon>Hypocreales</taxon>
        <taxon>Clavicipitaceae</taxon>
        <taxon>Pochonia</taxon>
    </lineage>
</organism>
<evidence type="ECO:0000313" key="1">
    <source>
        <dbReference type="EMBL" id="OWT42531.1"/>
    </source>
</evidence>
<dbReference type="AlphaFoldDB" id="A0A219APA2"/>
<accession>A0A219APA2</accession>
<dbReference type="Proteomes" id="UP000078397">
    <property type="component" value="Unassembled WGS sequence"/>
</dbReference>
<sequence length="153" mass="17230">MKSLCNMPTAKNSVTRDPFVVVANNLGRFASDQAYATTYATRLPTHACRRVTMPRRRRFTNRFRKVPNAASTVQHCITAYGTYGALSCRNKALAATLSYIFDKGESRNRTLPGTIIAKWLFCLAMQLTLVNEELHFAHFQVDMCDGIPYGRDS</sequence>
<protein>
    <submittedName>
        <fullName evidence="1">Uncharacterized protein</fullName>
    </submittedName>
</protein>
<evidence type="ECO:0000313" key="2">
    <source>
        <dbReference type="Proteomes" id="UP000078397"/>
    </source>
</evidence>
<keyword evidence="2" id="KW-1185">Reference proteome</keyword>
<reference evidence="1 2" key="1">
    <citation type="journal article" date="2016" name="PLoS Pathog.">
        <title>Biosynthesis of antibiotic leucinostatins in bio-control fungus Purpureocillium lilacinum and their inhibition on phytophthora revealed by genome mining.</title>
        <authorList>
            <person name="Wang G."/>
            <person name="Liu Z."/>
            <person name="Lin R."/>
            <person name="Li E."/>
            <person name="Mao Z."/>
            <person name="Ling J."/>
            <person name="Yang Y."/>
            <person name="Yin W.B."/>
            <person name="Xie B."/>
        </authorList>
    </citation>
    <scope>NUCLEOTIDE SEQUENCE [LARGE SCALE GENOMIC DNA]</scope>
    <source>
        <strain evidence="1">170</strain>
    </source>
</reference>
<dbReference type="GeneID" id="33937143"/>
<proteinExistence type="predicted"/>
<name>A0A219APA2_METCM</name>
<dbReference type="KEGG" id="pchm:VFPPC_18333"/>
<comment type="caution">
    <text evidence="1">The sequence shown here is derived from an EMBL/GenBank/DDBJ whole genome shotgun (WGS) entry which is preliminary data.</text>
</comment>
<dbReference type="EMBL" id="LSBJ02000013">
    <property type="protein sequence ID" value="OWT42531.1"/>
    <property type="molecule type" value="Genomic_DNA"/>
</dbReference>
<dbReference type="RefSeq" id="XP_022285040.1">
    <property type="nucleotide sequence ID" value="XM_022429959.1"/>
</dbReference>
<gene>
    <name evidence="1" type="ORF">VFPPC_18333</name>
</gene>